<comment type="caution">
    <text evidence="3">The sequence shown here is derived from an EMBL/GenBank/DDBJ whole genome shotgun (WGS) entry which is preliminary data.</text>
</comment>
<organism evidence="3 4">
    <name type="scientific">Rugamonas brunnea</name>
    <dbReference type="NCBI Taxonomy" id="2758569"/>
    <lineage>
        <taxon>Bacteria</taxon>
        <taxon>Pseudomonadati</taxon>
        <taxon>Pseudomonadota</taxon>
        <taxon>Betaproteobacteria</taxon>
        <taxon>Burkholderiales</taxon>
        <taxon>Oxalobacteraceae</taxon>
        <taxon>Telluria group</taxon>
        <taxon>Rugamonas</taxon>
    </lineage>
</organism>
<evidence type="ECO:0000313" key="4">
    <source>
        <dbReference type="Proteomes" id="UP000534388"/>
    </source>
</evidence>
<dbReference type="PANTHER" id="PTHR45648">
    <property type="entry name" value="GDSL LIPASE/ACYLHYDROLASE FAMILY PROTEIN (AFU_ORTHOLOGUE AFUA_4G14700)"/>
    <property type="match status" value="1"/>
</dbReference>
<dbReference type="PANTHER" id="PTHR45648:SF22">
    <property type="entry name" value="GDSL LIPASE_ACYLHYDROLASE FAMILY PROTEIN (AFU_ORTHOLOGUE AFUA_4G14700)"/>
    <property type="match status" value="1"/>
</dbReference>
<keyword evidence="2" id="KW-0732">Signal</keyword>
<feature type="chain" id="PRO_5030993520" evidence="2">
    <location>
        <begin position="25"/>
        <end position="458"/>
    </location>
</feature>
<evidence type="ECO:0000256" key="1">
    <source>
        <dbReference type="ARBA" id="ARBA00022801"/>
    </source>
</evidence>
<name>A0A7W2IDI9_9BURK</name>
<evidence type="ECO:0000313" key="3">
    <source>
        <dbReference type="EMBL" id="MBA5639042.1"/>
    </source>
</evidence>
<dbReference type="AlphaFoldDB" id="A0A7W2IDI9"/>
<feature type="signal peptide" evidence="2">
    <location>
        <begin position="1"/>
        <end position="24"/>
    </location>
</feature>
<keyword evidence="4" id="KW-1185">Reference proteome</keyword>
<accession>A0A7W2IDI9</accession>
<keyword evidence="1" id="KW-0378">Hydrolase</keyword>
<proteinExistence type="predicted"/>
<dbReference type="EMBL" id="JACEZT010000013">
    <property type="protein sequence ID" value="MBA5639042.1"/>
    <property type="molecule type" value="Genomic_DNA"/>
</dbReference>
<dbReference type="InterPro" id="IPR051058">
    <property type="entry name" value="GDSL_Est/Lipase"/>
</dbReference>
<dbReference type="InterPro" id="IPR036514">
    <property type="entry name" value="SGNH_hydro_sf"/>
</dbReference>
<dbReference type="CDD" id="cd01847">
    <property type="entry name" value="Triacylglycerol_lipase_like"/>
    <property type="match status" value="1"/>
</dbReference>
<dbReference type="PROSITE" id="PS51257">
    <property type="entry name" value="PROKAR_LIPOPROTEIN"/>
    <property type="match status" value="1"/>
</dbReference>
<dbReference type="SUPFAM" id="SSF52266">
    <property type="entry name" value="SGNH hydrolase"/>
    <property type="match status" value="1"/>
</dbReference>
<reference evidence="3 4" key="1">
    <citation type="submission" date="2020-07" db="EMBL/GenBank/DDBJ databases">
        <title>Novel species isolated from subtropical streams in China.</title>
        <authorList>
            <person name="Lu H."/>
        </authorList>
    </citation>
    <scope>NUCLEOTIDE SEQUENCE [LARGE SCALE GENOMIC DNA]</scope>
    <source>
        <strain evidence="3 4">LX20W</strain>
    </source>
</reference>
<dbReference type="Gene3D" id="3.40.50.1110">
    <property type="entry name" value="SGNH hydrolase"/>
    <property type="match status" value="1"/>
</dbReference>
<protein>
    <submittedName>
        <fullName evidence="3">Esterase</fullName>
    </submittedName>
</protein>
<dbReference type="GO" id="GO:0016788">
    <property type="term" value="F:hydrolase activity, acting on ester bonds"/>
    <property type="evidence" value="ECO:0007669"/>
    <property type="project" value="UniProtKB-ARBA"/>
</dbReference>
<evidence type="ECO:0000256" key="2">
    <source>
        <dbReference type="SAM" id="SignalP"/>
    </source>
</evidence>
<dbReference type="RefSeq" id="WP_182165191.1">
    <property type="nucleotide sequence ID" value="NZ_JACEZT010000013.1"/>
</dbReference>
<dbReference type="Proteomes" id="UP000534388">
    <property type="component" value="Unassembled WGS sequence"/>
</dbReference>
<gene>
    <name evidence="3" type="ORF">H3H37_18445</name>
</gene>
<sequence>MRHTKLALAAMALAVLAGCGGSGSAPGNQTLKVQYSAQVTFGDSLSDIGTYAVGTVKALGGGKFTINGNNTAVNPALTGRNWTELVAAQLGLPAPCPAQTGLDGDASQGFSVQVENHPGCYGYAQGGARVTDPVGPGNKLTGSPLGSMTVPVVTQVANHLAATGGKFKGDEIVLVMAGGNDVLIRLDQLAAAATAAGTAAGANAYATSLVGQLAAGATDPQSAAQAISVAMATEAARPGHTDASVTQAAIGAAAVQLGDSAVASPAVYGPMVAKAQADAAAAGAKAGADYAAAHGPELIAALGQAGTELAALVKSQIVGKGANYVVVNNLPDVASSPSGRSQGATTQALINAMVGAFNTALSNNLAGEAKVLLVDVFAVSHDEAINPGPYGLTNVTDTACDLSPARNPLGSSLVCNASNLKAGDVSHYFFADDVHPTPFTNLLLARYVAEKMVIKGWL</sequence>